<keyword evidence="1" id="KW-0732">Signal</keyword>
<evidence type="ECO:0000313" key="2">
    <source>
        <dbReference type="EMBL" id="KAB1065497.1"/>
    </source>
</evidence>
<comment type="caution">
    <text evidence="2">The sequence shown here is derived from an EMBL/GenBank/DDBJ whole genome shotgun (WGS) entry which is preliminary data.</text>
</comment>
<evidence type="ECO:0000256" key="1">
    <source>
        <dbReference type="SAM" id="SignalP"/>
    </source>
</evidence>
<protein>
    <submittedName>
        <fullName evidence="2">DUF2490 domain-containing protein</fullName>
    </submittedName>
</protein>
<name>A0A6N6MAN1_9FLAO</name>
<organism evidence="2 3">
    <name type="scientific">Salibacter halophilus</name>
    <dbReference type="NCBI Taxonomy" id="1803916"/>
    <lineage>
        <taxon>Bacteria</taxon>
        <taxon>Pseudomonadati</taxon>
        <taxon>Bacteroidota</taxon>
        <taxon>Flavobacteriia</taxon>
        <taxon>Flavobacteriales</taxon>
        <taxon>Salibacteraceae</taxon>
        <taxon>Salibacter</taxon>
    </lineage>
</organism>
<feature type="chain" id="PRO_5026661675" evidence="1">
    <location>
        <begin position="24"/>
        <end position="273"/>
    </location>
</feature>
<dbReference type="AlphaFoldDB" id="A0A6N6MAN1"/>
<accession>A0A6N6MAN1</accession>
<dbReference type="Proteomes" id="UP000435357">
    <property type="component" value="Unassembled WGS sequence"/>
</dbReference>
<sequence length="273" mass="32334">MINHLKIVIHSVLILLISSTGFSQEQELEPSFGEMGYNTWLSSYNKFQLTDKLYWAAEMHYRRAGEASNTPFVDRMSKIYNRHGLNYVFSNRFNITAGGVLRLDFTPEPGNTDYEYLIIEPRIWHQYLFAIPFSRFMVYHRFRIEHRWTRGFEVGDTDWQFRNRWRYNFYMKIPLNNKQLKPGTIYLSPSIETIAQTGKSVVGSFIEDIRFYTNVGYIASPRVSSSVGMMYTTGQNLNDPTHYRRRWVFRVSAYISLDFRKEEEKIPSIKLSD</sequence>
<dbReference type="InterPro" id="IPR019619">
    <property type="entry name" value="DUF2490"/>
</dbReference>
<dbReference type="OrthoDB" id="1118734at2"/>
<evidence type="ECO:0000313" key="3">
    <source>
        <dbReference type="Proteomes" id="UP000435357"/>
    </source>
</evidence>
<dbReference type="Pfam" id="PF10677">
    <property type="entry name" value="DUF2490"/>
    <property type="match status" value="1"/>
</dbReference>
<dbReference type="RefSeq" id="WP_151166321.1">
    <property type="nucleotide sequence ID" value="NZ_WACR01000002.1"/>
</dbReference>
<reference evidence="2 3" key="1">
    <citation type="submission" date="2019-09" db="EMBL/GenBank/DDBJ databases">
        <title>Genomes of Cryomorphaceae.</title>
        <authorList>
            <person name="Bowman J.P."/>
        </authorList>
    </citation>
    <scope>NUCLEOTIDE SEQUENCE [LARGE SCALE GENOMIC DNA]</scope>
    <source>
        <strain evidence="2 3">KCTC 52047</strain>
    </source>
</reference>
<feature type="signal peptide" evidence="1">
    <location>
        <begin position="1"/>
        <end position="23"/>
    </location>
</feature>
<dbReference type="EMBL" id="WACR01000002">
    <property type="protein sequence ID" value="KAB1065497.1"/>
    <property type="molecule type" value="Genomic_DNA"/>
</dbReference>
<proteinExistence type="predicted"/>
<keyword evidence="3" id="KW-1185">Reference proteome</keyword>
<gene>
    <name evidence="2" type="ORF">F3059_02255</name>
</gene>